<keyword evidence="1" id="KW-0732">Signal</keyword>
<organism evidence="2 3">
    <name type="scientific">Microbaculum marinum</name>
    <dbReference type="NCBI Taxonomy" id="1764581"/>
    <lineage>
        <taxon>Bacteria</taxon>
        <taxon>Pseudomonadati</taxon>
        <taxon>Pseudomonadota</taxon>
        <taxon>Alphaproteobacteria</taxon>
        <taxon>Hyphomicrobiales</taxon>
        <taxon>Tepidamorphaceae</taxon>
        <taxon>Microbaculum</taxon>
    </lineage>
</organism>
<comment type="caution">
    <text evidence="2">The sequence shown here is derived from an EMBL/GenBank/DDBJ whole genome shotgun (WGS) entry which is preliminary data.</text>
</comment>
<dbReference type="AlphaFoldDB" id="A0AAW9S336"/>
<evidence type="ECO:0000256" key="1">
    <source>
        <dbReference type="ARBA" id="ARBA00022729"/>
    </source>
</evidence>
<evidence type="ECO:0000313" key="2">
    <source>
        <dbReference type="EMBL" id="MEJ8574940.1"/>
    </source>
</evidence>
<name>A0AAW9S336_9HYPH</name>
<dbReference type="EMBL" id="JAZHOF010000015">
    <property type="protein sequence ID" value="MEJ8574940.1"/>
    <property type="molecule type" value="Genomic_DNA"/>
</dbReference>
<dbReference type="PANTHER" id="PTHR35869">
    <property type="entry name" value="OUTER-MEMBRANE LIPOPROTEIN CARRIER PROTEIN"/>
    <property type="match status" value="1"/>
</dbReference>
<dbReference type="CDD" id="cd16325">
    <property type="entry name" value="LolA"/>
    <property type="match status" value="1"/>
</dbReference>
<gene>
    <name evidence="2" type="ORF">V3328_25930</name>
</gene>
<sequence>MAFVRKLMIAAVATGIATVPGALILPGALSARTEATDLTIAQVAAVDQVSAYLSNITTLQGEFVQTAPDGNITQGQFFIEKPGRMRFEYAPPAQLQIVSDGRWVAVQDKKLKTTEKYPLITTPLKMILSDNVNLMRDAKILAVYPETELVTVSIEETTGEAPGTLTLMFDPVQNRLTRWTVTDVQGLDTTVALENTVAGQPIDPSKFRIIEHRILDVGGGNMR</sequence>
<dbReference type="Gene3D" id="2.50.20.10">
    <property type="entry name" value="Lipoprotein localisation LolA/LolB/LppX"/>
    <property type="match status" value="1"/>
</dbReference>
<evidence type="ECO:0000313" key="3">
    <source>
        <dbReference type="Proteomes" id="UP001378188"/>
    </source>
</evidence>
<dbReference type="SUPFAM" id="SSF89392">
    <property type="entry name" value="Prokaryotic lipoproteins and lipoprotein localization factors"/>
    <property type="match status" value="1"/>
</dbReference>
<dbReference type="InterPro" id="IPR004564">
    <property type="entry name" value="OM_lipoprot_carrier_LolA-like"/>
</dbReference>
<dbReference type="RefSeq" id="WP_340332638.1">
    <property type="nucleotide sequence ID" value="NZ_JAZHOF010000015.1"/>
</dbReference>
<keyword evidence="2" id="KW-0449">Lipoprotein</keyword>
<dbReference type="InterPro" id="IPR029046">
    <property type="entry name" value="LolA/LolB/LppX"/>
</dbReference>
<dbReference type="Pfam" id="PF03548">
    <property type="entry name" value="LolA"/>
    <property type="match status" value="1"/>
</dbReference>
<dbReference type="Proteomes" id="UP001378188">
    <property type="component" value="Unassembled WGS sequence"/>
</dbReference>
<accession>A0AAW9S336</accession>
<dbReference type="PANTHER" id="PTHR35869:SF1">
    <property type="entry name" value="OUTER-MEMBRANE LIPOPROTEIN CARRIER PROTEIN"/>
    <property type="match status" value="1"/>
</dbReference>
<keyword evidence="3" id="KW-1185">Reference proteome</keyword>
<proteinExistence type="predicted"/>
<protein>
    <submittedName>
        <fullName evidence="2">Outer membrane lipoprotein carrier protein LolA</fullName>
    </submittedName>
</protein>
<reference evidence="2 3" key="1">
    <citation type="submission" date="2024-02" db="EMBL/GenBank/DDBJ databases">
        <title>Genome analysis and characterization of Microbaculum marinisediminis sp. nov., isolated from marine sediment.</title>
        <authorList>
            <person name="Du Z.-J."/>
            <person name="Ye Y.-Q."/>
            <person name="Zhang Z.-R."/>
            <person name="Yuan S.-M."/>
            <person name="Zhang X.-Y."/>
        </authorList>
    </citation>
    <scope>NUCLEOTIDE SEQUENCE [LARGE SCALE GENOMIC DNA]</scope>
    <source>
        <strain evidence="2 3">SDUM1044001</strain>
    </source>
</reference>